<evidence type="ECO:0000313" key="3">
    <source>
        <dbReference type="Proteomes" id="UP000065807"/>
    </source>
</evidence>
<dbReference type="InterPro" id="IPR054539">
    <property type="entry name" value="Beta-prop_PDH"/>
</dbReference>
<dbReference type="Gene3D" id="2.120.10.30">
    <property type="entry name" value="TolB, C-terminal domain"/>
    <property type="match status" value="1"/>
</dbReference>
<evidence type="ECO:0000259" key="1">
    <source>
        <dbReference type="Pfam" id="PF22807"/>
    </source>
</evidence>
<organism evidence="2 3">
    <name type="scientific">Limnochorda pilosa</name>
    <dbReference type="NCBI Taxonomy" id="1555112"/>
    <lineage>
        <taxon>Bacteria</taxon>
        <taxon>Bacillati</taxon>
        <taxon>Bacillota</taxon>
        <taxon>Limnochordia</taxon>
        <taxon>Limnochordales</taxon>
        <taxon>Limnochordaceae</taxon>
        <taxon>Limnochorda</taxon>
    </lineage>
</organism>
<accession>A0A0K2SKV6</accession>
<dbReference type="EMBL" id="AP014924">
    <property type="protein sequence ID" value="BAS27725.1"/>
    <property type="molecule type" value="Genomic_DNA"/>
</dbReference>
<dbReference type="KEGG" id="lpil:LIP_1883"/>
<evidence type="ECO:0000313" key="2">
    <source>
        <dbReference type="EMBL" id="BAS27725.1"/>
    </source>
</evidence>
<dbReference type="InterPro" id="IPR011041">
    <property type="entry name" value="Quinoprot_gluc/sorb_DH_b-prop"/>
</dbReference>
<gene>
    <name evidence="2" type="ORF">LIP_1883</name>
</gene>
<dbReference type="AlphaFoldDB" id="A0A0K2SKV6"/>
<proteinExistence type="predicted"/>
<dbReference type="InterPro" id="IPR011042">
    <property type="entry name" value="6-blade_b-propeller_TolB-like"/>
</dbReference>
<sequence>MLEVALPGEGSAVALPRGASGYMQGEAEVAVGVEVPPNMEDLFPRGRTLLAPRGTRVNLYAAGLSGTRMMAWDRDGALFVSSPSTGWVLRVRDRDGDGAADEVLTFADGLNRPHGLAVHRGTLLVAETGRIVRLADPDGDGRAERVETVSDDLPAGGMHWTRTLGVGPDGALYASAGSSCNACQEEDPRRAAILRFAPQGEAFSPTAERYAWGLRNAVGFTWHPASGDLWATENGRDLLGDDLPPDELNRIVKGADYGWPYCFGDRQPDPSLGDAARCEATEPAAMPFQAHSAPLGLAFGAGLRAEERFTTSLFVAFHGSWNRTTPTGYKVVRVPFDGPRPRGGYEDLLAGWLQSSQAWGRPVGVSVGPDGALYVSDDRAGVIYRVRLPGWSPPEAPTSSGTEPSEAQ</sequence>
<dbReference type="Proteomes" id="UP000065807">
    <property type="component" value="Chromosome"/>
</dbReference>
<dbReference type="PANTHER" id="PTHR33546">
    <property type="entry name" value="LARGE, MULTIFUNCTIONAL SECRETED PROTEIN-RELATED"/>
    <property type="match status" value="1"/>
</dbReference>
<feature type="domain" description="Pyrroloquinoline quinone-dependent pyranose dehydrogenase beta-propeller" evidence="1">
    <location>
        <begin position="53"/>
        <end position="386"/>
    </location>
</feature>
<dbReference type="Pfam" id="PF22807">
    <property type="entry name" value="TrAA12"/>
    <property type="match status" value="1"/>
</dbReference>
<keyword evidence="3" id="KW-1185">Reference proteome</keyword>
<dbReference type="SUPFAM" id="SSF50952">
    <property type="entry name" value="Soluble quinoprotein glucose dehydrogenase"/>
    <property type="match status" value="1"/>
</dbReference>
<protein>
    <submittedName>
        <fullName evidence="2">Glucose/sorbosone dehydrogenase-like protein</fullName>
    </submittedName>
</protein>
<dbReference type="PANTHER" id="PTHR33546:SF1">
    <property type="entry name" value="LARGE, MULTIFUNCTIONAL SECRETED PROTEIN"/>
    <property type="match status" value="1"/>
</dbReference>
<reference evidence="3" key="1">
    <citation type="submission" date="2015-07" db="EMBL/GenBank/DDBJ databases">
        <title>Complete genome sequence and phylogenetic analysis of Limnochorda pilosa.</title>
        <authorList>
            <person name="Watanabe M."/>
            <person name="Kojima H."/>
            <person name="Fukui M."/>
        </authorList>
    </citation>
    <scope>NUCLEOTIDE SEQUENCE [LARGE SCALE GENOMIC DNA]</scope>
    <source>
        <strain evidence="3">HC45</strain>
    </source>
</reference>
<name>A0A0K2SKV6_LIMPI</name>
<reference evidence="3" key="2">
    <citation type="journal article" date="2016" name="Int. J. Syst. Evol. Microbiol.">
        <title>Complete genome sequence and cell structure of Limnochorda pilosa, a Gram-negative spore-former within the phylum Firmicutes.</title>
        <authorList>
            <person name="Watanabe M."/>
            <person name="Kojima H."/>
            <person name="Fukui M."/>
        </authorList>
    </citation>
    <scope>NUCLEOTIDE SEQUENCE [LARGE SCALE GENOMIC DNA]</scope>
    <source>
        <strain evidence="3">HC45</strain>
    </source>
</reference>